<dbReference type="InterPro" id="IPR028087">
    <property type="entry name" value="Tad_N"/>
</dbReference>
<dbReference type="AlphaFoldDB" id="A0A3T0ED58"/>
<feature type="domain" description="Putative Flp pilus-assembly TadG-like N-terminal" evidence="3">
    <location>
        <begin position="35"/>
        <end position="80"/>
    </location>
</feature>
<keyword evidence="2" id="KW-0812">Transmembrane</keyword>
<gene>
    <name evidence="4" type="ORF">X907_2710</name>
</gene>
<feature type="compositionally biased region" description="Basic and acidic residues" evidence="1">
    <location>
        <begin position="190"/>
        <end position="199"/>
    </location>
</feature>
<feature type="transmembrane region" description="Helical" evidence="2">
    <location>
        <begin position="34"/>
        <end position="56"/>
    </location>
</feature>
<feature type="region of interest" description="Disordered" evidence="1">
    <location>
        <begin position="190"/>
        <end position="209"/>
    </location>
</feature>
<accession>A0A3T0ED58</accession>
<dbReference type="EMBL" id="CP018911">
    <property type="protein sequence ID" value="AZU05220.1"/>
    <property type="molecule type" value="Genomic_DNA"/>
</dbReference>
<evidence type="ECO:0000256" key="1">
    <source>
        <dbReference type="SAM" id="MobiDB-lite"/>
    </source>
</evidence>
<evidence type="ECO:0000313" key="4">
    <source>
        <dbReference type="EMBL" id="AZU05220.1"/>
    </source>
</evidence>
<dbReference type="Pfam" id="PF13400">
    <property type="entry name" value="Tad"/>
    <property type="match status" value="1"/>
</dbReference>
<keyword evidence="2" id="KW-1133">Transmembrane helix</keyword>
<protein>
    <recommendedName>
        <fullName evidence="3">Putative Flp pilus-assembly TadG-like N-terminal domain-containing protein</fullName>
    </recommendedName>
</protein>
<dbReference type="Proteomes" id="UP000286954">
    <property type="component" value="Chromosome"/>
</dbReference>
<reference evidence="4 5" key="1">
    <citation type="submission" date="2016-12" db="EMBL/GenBank/DDBJ databases">
        <title>The genome of dimorphic prosthecate Glycocaulis alkaliphilus 6b-8t, isolated from crude oil dictates its adaptability in petroleum environments.</title>
        <authorList>
            <person name="Wu X.-L."/>
            <person name="Geng S."/>
        </authorList>
    </citation>
    <scope>NUCLEOTIDE SEQUENCE [LARGE SCALE GENOMIC DNA]</scope>
    <source>
        <strain evidence="4 5">6B-8</strain>
    </source>
</reference>
<sequence>MEPACPIGVDRHQGRSGQGRMDMKRLSGFLKDRAGNIAVIFALSLVPVIGMAGVSVDTARLINVRTSLQAEADATALNAAVGGPDSNFAVQINAMNDRVMASFGNSGLSDLDVNGAWNGLDFRVNASARVSTVLIHALPGLDDSVRVSVRSTARLHQPMLQYEPPEVSWLDPEAGDYNRIYVYCYDPDPDADKTPEQRRTQRTPVQDNNGINFLTRWPNQYQWPRCEEGETISFELYNLRFSRTNPERIDHNPSNDRNWCQHTATADFPYPCRHRYFTDTAHVNGQEHHNGLQYDILETVLCESLDECKPVTQGGIIPTGGNRNPQRAAQGCSPGRYMYYGWEDRPPGLPGGTGSWTQMGWTDRDYDDIRIIMQCPQLDTTRERYVRLIE</sequence>
<organism evidence="4 5">
    <name type="scientific">Glycocaulis alkaliphilus</name>
    <dbReference type="NCBI Taxonomy" id="1434191"/>
    <lineage>
        <taxon>Bacteria</taxon>
        <taxon>Pseudomonadati</taxon>
        <taxon>Pseudomonadota</taxon>
        <taxon>Alphaproteobacteria</taxon>
        <taxon>Maricaulales</taxon>
        <taxon>Maricaulaceae</taxon>
        <taxon>Glycocaulis</taxon>
    </lineage>
</organism>
<proteinExistence type="predicted"/>
<keyword evidence="2" id="KW-0472">Membrane</keyword>
<evidence type="ECO:0000259" key="3">
    <source>
        <dbReference type="Pfam" id="PF13400"/>
    </source>
</evidence>
<evidence type="ECO:0000256" key="2">
    <source>
        <dbReference type="SAM" id="Phobius"/>
    </source>
</evidence>
<evidence type="ECO:0000313" key="5">
    <source>
        <dbReference type="Proteomes" id="UP000286954"/>
    </source>
</evidence>
<feature type="region of interest" description="Disordered" evidence="1">
    <location>
        <begin position="1"/>
        <end position="20"/>
    </location>
</feature>
<dbReference type="KEGG" id="gak:X907_2710"/>
<keyword evidence="5" id="KW-1185">Reference proteome</keyword>
<dbReference type="OrthoDB" id="7624353at2"/>
<name>A0A3T0ED58_9PROT</name>